<dbReference type="InterPro" id="IPR002347">
    <property type="entry name" value="SDR_fam"/>
</dbReference>
<protein>
    <submittedName>
        <fullName evidence="2">Glucose 1-dehydrogenase</fullName>
        <ecNumber evidence="2">1.1.1.47</ecNumber>
    </submittedName>
</protein>
<accession>A0A238LJ19</accession>
<dbReference type="AlphaFoldDB" id="A0A238LJ19"/>
<dbReference type="PANTHER" id="PTHR42760:SF132">
    <property type="entry name" value="SHORT-CHAIN DEHYDROGENASE_REDUCTASE FAMILY PROTEIN"/>
    <property type="match status" value="1"/>
</dbReference>
<proteinExistence type="inferred from homology"/>
<dbReference type="RefSeq" id="WP_245820559.1">
    <property type="nucleotide sequence ID" value="NZ_FXZK01000006.1"/>
</dbReference>
<name>A0A238LJ19_9RHOB</name>
<dbReference type="EC" id="1.1.1.47" evidence="2"/>
<comment type="similarity">
    <text evidence="1">Belongs to the short-chain dehydrogenases/reductases (SDR) family.</text>
</comment>
<sequence>MEQEHLQMEPRRVCVTGSTQGIGLAIATAFARDGARLVINSHTVDDGGVLAPLRELTECHFVQSDLSLGQGAKALIEAAKSKLGGIDTLICNAGSFFDVPFAELTEEQIDRTLNLNVKGALLCAQAFAAQVSPDQVNPSIICTGSTNSKAAEKDSVAYDTSKGAVLMMIRSLAVTLASRGIRVNGIGPGLVETPLTAGGLSAPGVRDRVRAQIPLGRIGRPDDIAGAAVFLASQAAGYITGQMLYVDGGILAQQMSWDPAS</sequence>
<dbReference type="GO" id="GO:0047936">
    <property type="term" value="F:glucose 1-dehydrogenase [NAD(P)+] activity"/>
    <property type="evidence" value="ECO:0007669"/>
    <property type="project" value="UniProtKB-EC"/>
</dbReference>
<dbReference type="FunFam" id="3.40.50.720:FF:000084">
    <property type="entry name" value="Short-chain dehydrogenase reductase"/>
    <property type="match status" value="1"/>
</dbReference>
<evidence type="ECO:0000256" key="1">
    <source>
        <dbReference type="ARBA" id="ARBA00006484"/>
    </source>
</evidence>
<reference evidence="2 3" key="1">
    <citation type="submission" date="2017-05" db="EMBL/GenBank/DDBJ databases">
        <authorList>
            <person name="Song R."/>
            <person name="Chenine A.L."/>
            <person name="Ruprecht R.M."/>
        </authorList>
    </citation>
    <scope>NUCLEOTIDE SEQUENCE [LARGE SCALE GENOMIC DNA]</scope>
    <source>
        <strain evidence="2 3">CECT 8899</strain>
    </source>
</reference>
<dbReference type="Pfam" id="PF13561">
    <property type="entry name" value="adh_short_C2"/>
    <property type="match status" value="1"/>
</dbReference>
<dbReference type="PRINTS" id="PR00081">
    <property type="entry name" value="GDHRDH"/>
</dbReference>
<evidence type="ECO:0000313" key="3">
    <source>
        <dbReference type="Proteomes" id="UP000201613"/>
    </source>
</evidence>
<gene>
    <name evidence="2" type="ORF">LOM8899_03039</name>
</gene>
<keyword evidence="3" id="KW-1185">Reference proteome</keyword>
<dbReference type="InterPro" id="IPR036291">
    <property type="entry name" value="NAD(P)-bd_dom_sf"/>
</dbReference>
<keyword evidence="2" id="KW-0560">Oxidoreductase</keyword>
<dbReference type="SUPFAM" id="SSF51735">
    <property type="entry name" value="NAD(P)-binding Rossmann-fold domains"/>
    <property type="match status" value="1"/>
</dbReference>
<organism evidence="2 3">
    <name type="scientific">Flavimaricola marinus</name>
    <dbReference type="NCBI Taxonomy" id="1819565"/>
    <lineage>
        <taxon>Bacteria</taxon>
        <taxon>Pseudomonadati</taxon>
        <taxon>Pseudomonadota</taxon>
        <taxon>Alphaproteobacteria</taxon>
        <taxon>Rhodobacterales</taxon>
        <taxon>Paracoccaceae</taxon>
        <taxon>Flavimaricola</taxon>
    </lineage>
</organism>
<dbReference type="Gene3D" id="3.40.50.720">
    <property type="entry name" value="NAD(P)-binding Rossmann-like Domain"/>
    <property type="match status" value="1"/>
</dbReference>
<dbReference type="CDD" id="cd05233">
    <property type="entry name" value="SDR_c"/>
    <property type="match status" value="1"/>
</dbReference>
<evidence type="ECO:0000313" key="2">
    <source>
        <dbReference type="EMBL" id="SMY08880.1"/>
    </source>
</evidence>
<dbReference type="PANTHER" id="PTHR42760">
    <property type="entry name" value="SHORT-CHAIN DEHYDROGENASES/REDUCTASES FAMILY MEMBER"/>
    <property type="match status" value="1"/>
</dbReference>
<dbReference type="EMBL" id="FXZK01000006">
    <property type="protein sequence ID" value="SMY08880.1"/>
    <property type="molecule type" value="Genomic_DNA"/>
</dbReference>
<dbReference type="Proteomes" id="UP000201613">
    <property type="component" value="Unassembled WGS sequence"/>
</dbReference>